<dbReference type="Proteomes" id="UP000000492">
    <property type="component" value="Chromosome"/>
</dbReference>
<accession>F8DZ61</accession>
<dbReference type="OrthoDB" id="63188at2"/>
<evidence type="ECO:0000313" key="2">
    <source>
        <dbReference type="EMBL" id="AEI09747.1"/>
    </source>
</evidence>
<feature type="transmembrane region" description="Helical" evidence="1">
    <location>
        <begin position="237"/>
        <end position="258"/>
    </location>
</feature>
<reference evidence="2 3" key="1">
    <citation type="journal article" date="2012" name="BMC Genomics">
        <title>Complete genome sequence, lifestyle, and multi-drug resistance of the human pathogen Corynebacterium resistens DSM 45100 isolated from blood samples of a leukemia patient.</title>
        <authorList>
            <person name="Schroder J."/>
            <person name="Maus I."/>
            <person name="Meyer K."/>
            <person name="Wordemann S."/>
            <person name="Blom J."/>
            <person name="Jaenicke S."/>
            <person name="Schneider J."/>
            <person name="Trost E."/>
            <person name="Tauch A."/>
        </authorList>
    </citation>
    <scope>NUCLEOTIDE SEQUENCE [LARGE SCALE GENOMIC DNA]</scope>
    <source>
        <strain evidence="3">DSM 45100 / JCM 12819 / CCUG 50093 / GTC 2026 / SICGH 158</strain>
    </source>
</reference>
<feature type="transmembrane region" description="Helical" evidence="1">
    <location>
        <begin position="33"/>
        <end position="53"/>
    </location>
</feature>
<keyword evidence="1" id="KW-0812">Transmembrane</keyword>
<keyword evidence="3" id="KW-1185">Reference proteome</keyword>
<feature type="transmembrane region" description="Helical" evidence="1">
    <location>
        <begin position="65"/>
        <end position="89"/>
    </location>
</feature>
<gene>
    <name evidence="2" type="ordered locus">CRES_1392</name>
</gene>
<keyword evidence="1" id="KW-1133">Transmembrane helix</keyword>
<dbReference type="STRING" id="662755.CRES_1392"/>
<feature type="transmembrane region" description="Helical" evidence="1">
    <location>
        <begin position="117"/>
        <end position="137"/>
    </location>
</feature>
<sequence length="265" mass="28310">MTTVSPASTNTRARHLRFIWFEVKRLATEKAPLFFSIALPVFFYLVFGMAQSYTDYPIGNGNVAAYVMIGLALFAGVTGVVGSAGSAILENQSGWSRNLALTPLPSSTYFSAKATSIAIRAILPVSAVFLTGALTGAKMAPTAWILSFLITIACCIPFGFYGLVWPLISSSPSIVSVAASSTVVLGFIGNLFIPLGGTLLSISRFTPLYGPALLARWPLAQGHITSMSSPNFSSEPLSFAVANLIVWTIIFVGLWSALNKRDKKR</sequence>
<dbReference type="EMBL" id="CP002857">
    <property type="protein sequence ID" value="AEI09747.1"/>
    <property type="molecule type" value="Genomic_DNA"/>
</dbReference>
<feature type="transmembrane region" description="Helical" evidence="1">
    <location>
        <begin position="143"/>
        <end position="167"/>
    </location>
</feature>
<organism evidence="2 3">
    <name type="scientific">Corynebacterium resistens (strain DSM 45100 / JCM 12819 / GTC 2026 / SICGH 158)</name>
    <dbReference type="NCBI Taxonomy" id="662755"/>
    <lineage>
        <taxon>Bacteria</taxon>
        <taxon>Bacillati</taxon>
        <taxon>Actinomycetota</taxon>
        <taxon>Actinomycetes</taxon>
        <taxon>Mycobacteriales</taxon>
        <taxon>Corynebacteriaceae</taxon>
        <taxon>Corynebacterium</taxon>
    </lineage>
</organism>
<dbReference type="AlphaFoldDB" id="F8DZ61"/>
<feature type="transmembrane region" description="Helical" evidence="1">
    <location>
        <begin position="174"/>
        <end position="193"/>
    </location>
</feature>
<dbReference type="HOGENOM" id="CLU_039483_5_0_11"/>
<evidence type="ECO:0000256" key="1">
    <source>
        <dbReference type="SAM" id="Phobius"/>
    </source>
</evidence>
<name>F8DZ61_CORRG</name>
<protein>
    <submittedName>
        <fullName evidence="2">ABC transport system permease protein</fullName>
    </submittedName>
</protein>
<dbReference type="eggNOG" id="COG0842">
    <property type="taxonomic scope" value="Bacteria"/>
</dbReference>
<dbReference type="KEGG" id="crd:CRES_1392"/>
<keyword evidence="1" id="KW-0472">Membrane</keyword>
<proteinExistence type="predicted"/>
<evidence type="ECO:0000313" key="3">
    <source>
        <dbReference type="Proteomes" id="UP000000492"/>
    </source>
</evidence>